<dbReference type="OrthoDB" id="8188991at2759"/>
<dbReference type="Gene3D" id="1.20.120.1250">
    <property type="entry name" value="Sulfhydryl oxidase R596, ORFan domain"/>
    <property type="match status" value="2"/>
</dbReference>
<keyword evidence="3" id="KW-1185">Reference proteome</keyword>
<evidence type="ECO:0000313" key="5">
    <source>
        <dbReference type="RefSeq" id="XP_022833536.1"/>
    </source>
</evidence>
<dbReference type="RefSeq" id="XP_022833536.1">
    <property type="nucleotide sequence ID" value="XM_022977768.1"/>
</dbReference>
<proteinExistence type="predicted"/>
<feature type="compositionally biased region" description="Basic residues" evidence="2">
    <location>
        <begin position="408"/>
        <end position="417"/>
    </location>
</feature>
<protein>
    <submittedName>
        <fullName evidence="4 5">Uncharacterized protein LOC111361383</fullName>
    </submittedName>
</protein>
<dbReference type="Proteomes" id="UP000301870">
    <property type="component" value="Chromosome 3"/>
</dbReference>
<dbReference type="RefSeq" id="XP_022833540.1">
    <property type="nucleotide sequence ID" value="XM_022977772.1"/>
</dbReference>
<accession>A0A9J7ERU0</accession>
<feature type="compositionally biased region" description="Basic and acidic residues" evidence="2">
    <location>
        <begin position="368"/>
        <end position="407"/>
    </location>
</feature>
<evidence type="ECO:0000256" key="2">
    <source>
        <dbReference type="SAM" id="MobiDB-lite"/>
    </source>
</evidence>
<sequence>MESEPTLPSKTVPGLGFKNVAAAERTLRALHGRDPFYQKLVLCGLKSTAMQVIRLTRKDRKVSNIKAAVAIFDKFIEDFDARRVIKQNNPYLSLDTVRKVEELAGDNITELQKAFIAAYISVRGEYRRLRNVRAPGEDTTWDIVRNRELKTLKRKLAHAELFEDDGEPTEEHIEMLLWAYSPDCRRLWEHFHKPRVERERYREIDIDLQMLETCNHDDQSDGGRRRSKRITEKTISNIKEAVVTLEKSLQELKAQTKRNPYLSLDVVKKAKELARDNITELQKSFIAAYSDVSGEYKRLRSVRAQAGDSTWDIVRNRELQTLKEKHAGAKLFTDDDAPTTEHIEMLLWAYSPEPKRVAKELHFFDIKEKGEKESEGDKGDKSVNSDKRDKKDRKRQISNDRNKESGRMLRRSKRIKK</sequence>
<evidence type="ECO:0000313" key="4">
    <source>
        <dbReference type="RefSeq" id="XP_022833530.1"/>
    </source>
</evidence>
<evidence type="ECO:0000256" key="1">
    <source>
        <dbReference type="SAM" id="Coils"/>
    </source>
</evidence>
<gene>
    <name evidence="4 5 6" type="primary">LOC111361383</name>
</gene>
<evidence type="ECO:0000313" key="3">
    <source>
        <dbReference type="Proteomes" id="UP000301870"/>
    </source>
</evidence>
<name>A0A9J7ERU0_SPOLT</name>
<dbReference type="RefSeq" id="XP_022833530.1">
    <property type="nucleotide sequence ID" value="XM_022977762.1"/>
</dbReference>
<feature type="coiled-coil region" evidence="1">
    <location>
        <begin position="235"/>
        <end position="284"/>
    </location>
</feature>
<keyword evidence="1" id="KW-0175">Coiled coil</keyword>
<evidence type="ECO:0000313" key="6">
    <source>
        <dbReference type="RefSeq" id="XP_022833540.1"/>
    </source>
</evidence>
<dbReference type="AlphaFoldDB" id="A0A9J7ERU0"/>
<dbReference type="GeneID" id="111361383"/>
<organism evidence="3 4">
    <name type="scientific">Spodoptera litura</name>
    <name type="common">Asian cotton leafworm</name>
    <dbReference type="NCBI Taxonomy" id="69820"/>
    <lineage>
        <taxon>Eukaryota</taxon>
        <taxon>Metazoa</taxon>
        <taxon>Ecdysozoa</taxon>
        <taxon>Arthropoda</taxon>
        <taxon>Hexapoda</taxon>
        <taxon>Insecta</taxon>
        <taxon>Pterygota</taxon>
        <taxon>Neoptera</taxon>
        <taxon>Endopterygota</taxon>
        <taxon>Lepidoptera</taxon>
        <taxon>Glossata</taxon>
        <taxon>Ditrysia</taxon>
        <taxon>Noctuoidea</taxon>
        <taxon>Noctuidae</taxon>
        <taxon>Amphipyrinae</taxon>
        <taxon>Spodoptera</taxon>
    </lineage>
</organism>
<dbReference type="KEGG" id="sliu:111361383"/>
<reference evidence="4 5" key="1">
    <citation type="submission" date="2025-04" db="UniProtKB">
        <authorList>
            <consortium name="RefSeq"/>
        </authorList>
    </citation>
    <scope>IDENTIFICATION</scope>
    <source>
        <strain evidence="4 5">Ishihara</strain>
        <tissue evidence="4 5">Whole body</tissue>
    </source>
</reference>
<feature type="region of interest" description="Disordered" evidence="2">
    <location>
        <begin position="368"/>
        <end position="417"/>
    </location>
</feature>